<dbReference type="AlphaFoldDB" id="A0A0E3SJ83"/>
<name>A0A0E3SJ83_METBA</name>
<evidence type="ECO:0000313" key="3">
    <source>
        <dbReference type="Proteomes" id="UP000033066"/>
    </source>
</evidence>
<evidence type="ECO:0000313" key="2">
    <source>
        <dbReference type="EMBL" id="AKB80662.1"/>
    </source>
</evidence>
<organism evidence="2 3">
    <name type="scientific">Methanosarcina barkeri 3</name>
    <dbReference type="NCBI Taxonomy" id="1434107"/>
    <lineage>
        <taxon>Archaea</taxon>
        <taxon>Methanobacteriati</taxon>
        <taxon>Methanobacteriota</taxon>
        <taxon>Stenosarchaea group</taxon>
        <taxon>Methanomicrobia</taxon>
        <taxon>Methanosarcinales</taxon>
        <taxon>Methanosarcinaceae</taxon>
        <taxon>Methanosarcina</taxon>
    </lineage>
</organism>
<keyword evidence="1" id="KW-0812">Transmembrane</keyword>
<dbReference type="EMBL" id="CP009517">
    <property type="protein sequence ID" value="AKB80662.1"/>
    <property type="molecule type" value="Genomic_DNA"/>
</dbReference>
<evidence type="ECO:0000256" key="1">
    <source>
        <dbReference type="SAM" id="Phobius"/>
    </source>
</evidence>
<keyword evidence="3" id="KW-1185">Reference proteome</keyword>
<dbReference type="HOGENOM" id="CLU_2433825_0_0_2"/>
<proteinExistence type="predicted"/>
<accession>A0A0E3SJ83</accession>
<dbReference type="KEGG" id="mbak:MSBR3_0084"/>
<protein>
    <submittedName>
        <fullName evidence="2">Uncharacterized protein</fullName>
    </submittedName>
</protein>
<feature type="transmembrane region" description="Helical" evidence="1">
    <location>
        <begin position="58"/>
        <end position="77"/>
    </location>
</feature>
<gene>
    <name evidence="2" type="ORF">MSBR3_0084</name>
</gene>
<keyword evidence="1" id="KW-1133">Transmembrane helix</keyword>
<keyword evidence="1" id="KW-0472">Membrane</keyword>
<sequence>MSKPFVLDIEEFAEKAACGADLACFVGSVSAFGADEMNICTHFMASLFSFRQSKRWDTFIVAIFNCIAMCIKIVIIVRKKPGFSFEGKQA</sequence>
<dbReference type="Proteomes" id="UP000033066">
    <property type="component" value="Chromosome"/>
</dbReference>
<reference evidence="2" key="1">
    <citation type="submission" date="2014-07" db="EMBL/GenBank/DDBJ databases">
        <title>Methanogenic archaea and the global carbon cycle.</title>
        <authorList>
            <person name="Henriksen J.R."/>
            <person name="Luke J."/>
            <person name="Reinhart S."/>
            <person name="Benedict M.N."/>
            <person name="Youngblut N.D."/>
            <person name="Metcalf M.E."/>
            <person name="Whitaker R.J."/>
            <person name="Metcalf W.W."/>
        </authorList>
    </citation>
    <scope>NUCLEOTIDE SEQUENCE [LARGE SCALE GENOMIC DNA]</scope>
    <source>
        <strain evidence="2">3</strain>
    </source>
</reference>